<dbReference type="PANTHER" id="PTHR42852:SF17">
    <property type="entry name" value="THIOREDOXIN-LIKE PROTEIN HI_1115"/>
    <property type="match status" value="1"/>
</dbReference>
<name>A0ABU1MSH7_9SPHN</name>
<keyword evidence="2" id="KW-0201">Cytochrome c-type biogenesis</keyword>
<evidence type="ECO:0000256" key="1">
    <source>
        <dbReference type="ARBA" id="ARBA00004196"/>
    </source>
</evidence>
<proteinExistence type="predicted"/>
<comment type="caution">
    <text evidence="6">The sequence shown here is derived from an EMBL/GenBank/DDBJ whole genome shotgun (WGS) entry which is preliminary data.</text>
</comment>
<dbReference type="SUPFAM" id="SSF52833">
    <property type="entry name" value="Thioredoxin-like"/>
    <property type="match status" value="1"/>
</dbReference>
<dbReference type="Pfam" id="PF08534">
    <property type="entry name" value="Redoxin"/>
    <property type="match status" value="1"/>
</dbReference>
<evidence type="ECO:0000313" key="6">
    <source>
        <dbReference type="EMBL" id="MDR6513237.1"/>
    </source>
</evidence>
<keyword evidence="3" id="KW-0676">Redox-active center</keyword>
<evidence type="ECO:0000256" key="2">
    <source>
        <dbReference type="ARBA" id="ARBA00022748"/>
    </source>
</evidence>
<reference evidence="6 7" key="1">
    <citation type="submission" date="2023-07" db="EMBL/GenBank/DDBJ databases">
        <title>Sorghum-associated microbial communities from plants grown in Nebraska, USA.</title>
        <authorList>
            <person name="Schachtman D."/>
        </authorList>
    </citation>
    <scope>NUCLEOTIDE SEQUENCE [LARGE SCALE GENOMIC DNA]</scope>
    <source>
        <strain evidence="6 7">DS1027</strain>
    </source>
</reference>
<dbReference type="InterPro" id="IPR013740">
    <property type="entry name" value="Redoxin"/>
</dbReference>
<accession>A0ABU1MSH7</accession>
<comment type="subcellular location">
    <subcellularLocation>
        <location evidence="1">Cell envelope</location>
    </subcellularLocation>
</comment>
<dbReference type="InterPro" id="IPR017937">
    <property type="entry name" value="Thioredoxin_CS"/>
</dbReference>
<protein>
    <submittedName>
        <fullName evidence="6">Thiol-disulfide isomerase/thioredoxin</fullName>
    </submittedName>
</protein>
<dbReference type="InterPro" id="IPR050553">
    <property type="entry name" value="Thioredoxin_ResA/DsbE_sf"/>
</dbReference>
<dbReference type="EMBL" id="JAVDRD010000017">
    <property type="protein sequence ID" value="MDR6513237.1"/>
    <property type="molecule type" value="Genomic_DNA"/>
</dbReference>
<organism evidence="6 7">
    <name type="scientific">Novosphingobium capsulatum</name>
    <dbReference type="NCBI Taxonomy" id="13688"/>
    <lineage>
        <taxon>Bacteria</taxon>
        <taxon>Pseudomonadati</taxon>
        <taxon>Pseudomonadota</taxon>
        <taxon>Alphaproteobacteria</taxon>
        <taxon>Sphingomonadales</taxon>
        <taxon>Sphingomonadaceae</taxon>
        <taxon>Novosphingobium</taxon>
    </lineage>
</organism>
<keyword evidence="6" id="KW-0413">Isomerase</keyword>
<dbReference type="Proteomes" id="UP001184150">
    <property type="component" value="Unassembled WGS sequence"/>
</dbReference>
<feature type="region of interest" description="Disordered" evidence="4">
    <location>
        <begin position="17"/>
        <end position="43"/>
    </location>
</feature>
<dbReference type="InterPro" id="IPR013766">
    <property type="entry name" value="Thioredoxin_domain"/>
</dbReference>
<dbReference type="PROSITE" id="PS00194">
    <property type="entry name" value="THIOREDOXIN_1"/>
    <property type="match status" value="1"/>
</dbReference>
<feature type="compositionally biased region" description="Low complexity" evidence="4">
    <location>
        <begin position="17"/>
        <end position="42"/>
    </location>
</feature>
<keyword evidence="7" id="KW-1185">Reference proteome</keyword>
<dbReference type="PANTHER" id="PTHR42852">
    <property type="entry name" value="THIOL:DISULFIDE INTERCHANGE PROTEIN DSBE"/>
    <property type="match status" value="1"/>
</dbReference>
<evidence type="ECO:0000313" key="7">
    <source>
        <dbReference type="Proteomes" id="UP001184150"/>
    </source>
</evidence>
<gene>
    <name evidence="6" type="ORF">J2792_004130</name>
</gene>
<dbReference type="InterPro" id="IPR036249">
    <property type="entry name" value="Thioredoxin-like_sf"/>
</dbReference>
<dbReference type="GO" id="GO:0016853">
    <property type="term" value="F:isomerase activity"/>
    <property type="evidence" value="ECO:0007669"/>
    <property type="project" value="UniProtKB-KW"/>
</dbReference>
<dbReference type="PROSITE" id="PS51352">
    <property type="entry name" value="THIOREDOXIN_2"/>
    <property type="match status" value="1"/>
</dbReference>
<evidence type="ECO:0000256" key="3">
    <source>
        <dbReference type="ARBA" id="ARBA00023284"/>
    </source>
</evidence>
<sequence>MILGALAAAMLGGCDRQANPPAQPSSAATADAGGGDAAPAAGKVDLSHKGSAMPAFALATPEGGKINAKDLAGKPVLINLWATWCGPCVVEMPTLDKLAAGGLRVLTVSQDTTGQVDKVKGFKAEHGLAHVQMLLDPDNDLSFHYGTGVLPTTVVYDAQGKEVGRVVGAFDWTGADAAALIKAATQGGA</sequence>
<evidence type="ECO:0000259" key="5">
    <source>
        <dbReference type="PROSITE" id="PS51352"/>
    </source>
</evidence>
<evidence type="ECO:0000256" key="4">
    <source>
        <dbReference type="SAM" id="MobiDB-lite"/>
    </source>
</evidence>
<feature type="domain" description="Thioredoxin" evidence="5">
    <location>
        <begin position="47"/>
        <end position="186"/>
    </location>
</feature>
<dbReference type="Gene3D" id="3.40.30.10">
    <property type="entry name" value="Glutaredoxin"/>
    <property type="match status" value="1"/>
</dbReference>
<dbReference type="CDD" id="cd02966">
    <property type="entry name" value="TlpA_like_family"/>
    <property type="match status" value="1"/>
</dbReference>